<accession>A0A6J4UFC5</accession>
<feature type="region of interest" description="Disordered" evidence="1">
    <location>
        <begin position="1"/>
        <end position="28"/>
    </location>
</feature>
<sequence>MSHVPMPVDIAPDRSESLPAGAIDPGESTFMPPSPPGVAAEYRHHDRLVTPGVDLIGPGTHLKWYDLHLMGTDVPAEIDQAAREAVRREIASGLDSDPTNGDGQTLTLGLVVLHVSEPITFLIIGTWRGNQELWTTTAVRPTAGGALAMLPGVRHRPNLCVWEMAPVWHERQAWVRYLRSPRDDAARETFLADRLDGLV</sequence>
<proteinExistence type="predicted"/>
<name>A0A6J4UFC5_9BACT</name>
<evidence type="ECO:0000313" key="2">
    <source>
        <dbReference type="EMBL" id="CAA9548816.1"/>
    </source>
</evidence>
<protein>
    <submittedName>
        <fullName evidence="2">Uncharacterized protein</fullName>
    </submittedName>
</protein>
<dbReference type="AlphaFoldDB" id="A0A6J4UFC5"/>
<dbReference type="EMBL" id="CADCWH010000116">
    <property type="protein sequence ID" value="CAA9548816.1"/>
    <property type="molecule type" value="Genomic_DNA"/>
</dbReference>
<evidence type="ECO:0000256" key="1">
    <source>
        <dbReference type="SAM" id="MobiDB-lite"/>
    </source>
</evidence>
<gene>
    <name evidence="2" type="ORF">AVDCRST_MAG70-743</name>
</gene>
<organism evidence="2">
    <name type="scientific">uncultured Thermomicrobiales bacterium</name>
    <dbReference type="NCBI Taxonomy" id="1645740"/>
    <lineage>
        <taxon>Bacteria</taxon>
        <taxon>Pseudomonadati</taxon>
        <taxon>Thermomicrobiota</taxon>
        <taxon>Thermomicrobia</taxon>
        <taxon>Thermomicrobiales</taxon>
        <taxon>environmental samples</taxon>
    </lineage>
</organism>
<reference evidence="2" key="1">
    <citation type="submission" date="2020-02" db="EMBL/GenBank/DDBJ databases">
        <authorList>
            <person name="Meier V. D."/>
        </authorList>
    </citation>
    <scope>NUCLEOTIDE SEQUENCE</scope>
    <source>
        <strain evidence="2">AVDCRST_MAG70</strain>
    </source>
</reference>